<evidence type="ECO:0000256" key="1">
    <source>
        <dbReference type="ARBA" id="ARBA00005945"/>
    </source>
</evidence>
<dbReference type="PANTHER" id="PTHR11124">
    <property type="entry name" value="VACUOLAR SORTING PROTEIN VPS29"/>
    <property type="match status" value="1"/>
</dbReference>
<comment type="caution">
    <text evidence="4">The sequence shown here is derived from an EMBL/GenBank/DDBJ whole genome shotgun (WGS) entry which is preliminary data.</text>
</comment>
<dbReference type="InterPro" id="IPR029052">
    <property type="entry name" value="Metallo-depent_PP-like"/>
</dbReference>
<dbReference type="Gene3D" id="3.60.21.10">
    <property type="match status" value="1"/>
</dbReference>
<dbReference type="Proteomes" id="UP001157974">
    <property type="component" value="Unassembled WGS sequence"/>
</dbReference>
<dbReference type="InterPro" id="IPR000979">
    <property type="entry name" value="Phosphodiesterase_MJ0936/Vps29"/>
</dbReference>
<organism evidence="4 5">
    <name type="scientific">Rhodosorus marinus</name>
    <dbReference type="NCBI Taxonomy" id="101924"/>
    <lineage>
        <taxon>Eukaryota</taxon>
        <taxon>Rhodophyta</taxon>
        <taxon>Stylonematophyceae</taxon>
        <taxon>Stylonematales</taxon>
        <taxon>Stylonemataceae</taxon>
        <taxon>Rhodosorus</taxon>
    </lineage>
</organism>
<dbReference type="SUPFAM" id="SSF56300">
    <property type="entry name" value="Metallo-dependent phosphatases"/>
    <property type="match status" value="1"/>
</dbReference>
<feature type="domain" description="Calcineurin-like phosphoesterase" evidence="3">
    <location>
        <begin position="7"/>
        <end position="135"/>
    </location>
</feature>
<accession>A0AAV8UGI0</accession>
<evidence type="ECO:0000259" key="3">
    <source>
        <dbReference type="Pfam" id="PF12850"/>
    </source>
</evidence>
<keyword evidence="5" id="KW-1185">Reference proteome</keyword>
<name>A0AAV8UGI0_9RHOD</name>
<dbReference type="AlphaFoldDB" id="A0AAV8UGI0"/>
<dbReference type="EMBL" id="JAMWBK010000010">
    <property type="protein sequence ID" value="KAJ8901600.1"/>
    <property type="molecule type" value="Genomic_DNA"/>
</dbReference>
<protein>
    <recommendedName>
        <fullName evidence="2">Vacuolar protein sorting-associated protein 29</fullName>
    </recommendedName>
</protein>
<sequence>MSLLAPGKVQYILCTGNLCTREMEEYLRSLCSEVHIAQGDMDEGRYQELVALHVGSVSFAICHGHQVLPWYDETAQIALQRDLGVDVLVVGHSHKIGTIECPGGGIIINPGTATGAPRVIDLEAPKPSFVLMDIQGRKLVTYTYTLENEDDIKVDRSVVQLR</sequence>
<evidence type="ECO:0000256" key="2">
    <source>
        <dbReference type="ARBA" id="ARBA00017767"/>
    </source>
</evidence>
<dbReference type="Pfam" id="PF12850">
    <property type="entry name" value="Metallophos_2"/>
    <property type="match status" value="1"/>
</dbReference>
<gene>
    <name evidence="4" type="ORF">NDN08_003808</name>
</gene>
<reference evidence="4 5" key="1">
    <citation type="journal article" date="2023" name="Nat. Commun.">
        <title>Origin of minicircular mitochondrial genomes in red algae.</title>
        <authorList>
            <person name="Lee Y."/>
            <person name="Cho C.H."/>
            <person name="Lee Y.M."/>
            <person name="Park S.I."/>
            <person name="Yang J.H."/>
            <person name="West J.A."/>
            <person name="Bhattacharya D."/>
            <person name="Yoon H.S."/>
        </authorList>
    </citation>
    <scope>NUCLEOTIDE SEQUENCE [LARGE SCALE GENOMIC DNA]</scope>
    <source>
        <strain evidence="4 5">CCMP1338</strain>
        <tissue evidence="4">Whole cell</tissue>
    </source>
</reference>
<evidence type="ECO:0000313" key="4">
    <source>
        <dbReference type="EMBL" id="KAJ8901600.1"/>
    </source>
</evidence>
<proteinExistence type="inferred from homology"/>
<evidence type="ECO:0000313" key="5">
    <source>
        <dbReference type="Proteomes" id="UP001157974"/>
    </source>
</evidence>
<dbReference type="InterPro" id="IPR024654">
    <property type="entry name" value="Calcineurin-like_PHP_lpxH"/>
</dbReference>
<comment type="similarity">
    <text evidence="1">Belongs to the VPS29 family.</text>
</comment>